<evidence type="ECO:0000256" key="1">
    <source>
        <dbReference type="ARBA" id="ARBA00004370"/>
    </source>
</evidence>
<dbReference type="PANTHER" id="PTHR31422:SF3">
    <property type="entry name" value="GTD-BINDING DOMAIN-CONTAINING PROTEIN"/>
    <property type="match status" value="1"/>
</dbReference>
<dbReference type="EMBL" id="LFYR01000620">
    <property type="protein sequence ID" value="KMZ72742.1"/>
    <property type="molecule type" value="Genomic_DNA"/>
</dbReference>
<evidence type="ECO:0000256" key="5">
    <source>
        <dbReference type="SAM" id="Coils"/>
    </source>
</evidence>
<reference evidence="10" key="1">
    <citation type="journal article" date="2016" name="Nature">
        <title>The genome of the seagrass Zostera marina reveals angiosperm adaptation to the sea.</title>
        <authorList>
            <person name="Olsen J.L."/>
            <person name="Rouze P."/>
            <person name="Verhelst B."/>
            <person name="Lin Y.-C."/>
            <person name="Bayer T."/>
            <person name="Collen J."/>
            <person name="Dattolo E."/>
            <person name="De Paoli E."/>
            <person name="Dittami S."/>
            <person name="Maumus F."/>
            <person name="Michel G."/>
            <person name="Kersting A."/>
            <person name="Lauritano C."/>
            <person name="Lohaus R."/>
            <person name="Toepel M."/>
            <person name="Tonon T."/>
            <person name="Vanneste K."/>
            <person name="Amirebrahimi M."/>
            <person name="Brakel J."/>
            <person name="Bostroem C."/>
            <person name="Chovatia M."/>
            <person name="Grimwood J."/>
            <person name="Jenkins J.W."/>
            <person name="Jueterbock A."/>
            <person name="Mraz A."/>
            <person name="Stam W.T."/>
            <person name="Tice H."/>
            <person name="Bornberg-Bauer E."/>
            <person name="Green P.J."/>
            <person name="Pearson G.A."/>
            <person name="Procaccini G."/>
            <person name="Duarte C.M."/>
            <person name="Schmutz J."/>
            <person name="Reusch T.B.H."/>
            <person name="Van de Peer Y."/>
        </authorList>
    </citation>
    <scope>NUCLEOTIDE SEQUENCE [LARGE SCALE GENOMIC DNA]</scope>
    <source>
        <strain evidence="10">cv. Finnish</strain>
    </source>
</reference>
<dbReference type="GO" id="GO:0016020">
    <property type="term" value="C:membrane"/>
    <property type="evidence" value="ECO:0007669"/>
    <property type="project" value="UniProtKB-SubCell"/>
</dbReference>
<dbReference type="OrthoDB" id="1933744at2759"/>
<dbReference type="Proteomes" id="UP000036987">
    <property type="component" value="Unassembled WGS sequence"/>
</dbReference>
<dbReference type="PANTHER" id="PTHR31422">
    <property type="entry name" value="BNAANNG28530D PROTEIN"/>
    <property type="match status" value="1"/>
</dbReference>
<keyword evidence="5" id="KW-0175">Coiled coil</keyword>
<dbReference type="InterPro" id="IPR007656">
    <property type="entry name" value="GTD-bd"/>
</dbReference>
<gene>
    <name evidence="9" type="ORF">ZOSMA_15G00800</name>
</gene>
<dbReference type="PROSITE" id="PS51775">
    <property type="entry name" value="GTD_BINDING"/>
    <property type="match status" value="1"/>
</dbReference>
<feature type="coiled-coil region" evidence="5">
    <location>
        <begin position="140"/>
        <end position="217"/>
    </location>
</feature>
<name>A0A0K9PWX3_ZOSMR</name>
<protein>
    <recommendedName>
        <fullName evidence="8">GTD-binding domain-containing protein</fullName>
    </recommendedName>
</protein>
<dbReference type="AlphaFoldDB" id="A0A0K9PWX3"/>
<sequence length="446" mass="51451">MRCRNTKTWTFLSLVGAFLDLTITFLVLFCSFITFLTSKLLSLFYLDLPCPCCSGLFSAGGDKCPLASGPVTTIRFVQNAAKRRPPFDSMWVAERDESCGSSHFLGRQNSSPTPSVTRRFSISNNKRFDVDGCSEDGEKVRMLERALEEERNAAASAADEAMLMIDKIQKDKATVEMNARQYKRMMEEKSIYDEDEMEKLKEIIIRREKKVLELENKVETYKKIVSANSDVTGRQENWIDEEQEDEEDETSEMLHEIFESVRKKEKVKFSNKIWRGVSSRMDNDGDDEEEDNNKAQNFPIVTTIGDVTEMDYQEKGVVSVDRYKTLLHPLPQPPPPPPPPNRRLDRSLEHEFELEICSHPESESAAEEFDVHVMNDDEDDADDDDKKRSILDAEIEGFTRKLKNVLRDQNEGRRKKKTKKLEKDDLQLKLLQEISLQIRNIHQQSV</sequence>
<evidence type="ECO:0000256" key="7">
    <source>
        <dbReference type="SAM" id="Phobius"/>
    </source>
</evidence>
<accession>A0A0K9PWX3</accession>
<keyword evidence="3 7" id="KW-1133">Transmembrane helix</keyword>
<evidence type="ECO:0000256" key="3">
    <source>
        <dbReference type="ARBA" id="ARBA00022989"/>
    </source>
</evidence>
<keyword evidence="4 7" id="KW-0472">Membrane</keyword>
<evidence type="ECO:0000313" key="9">
    <source>
        <dbReference type="EMBL" id="KMZ72742.1"/>
    </source>
</evidence>
<evidence type="ECO:0000256" key="6">
    <source>
        <dbReference type="SAM" id="MobiDB-lite"/>
    </source>
</evidence>
<organism evidence="9 10">
    <name type="scientific">Zostera marina</name>
    <name type="common">Eelgrass</name>
    <dbReference type="NCBI Taxonomy" id="29655"/>
    <lineage>
        <taxon>Eukaryota</taxon>
        <taxon>Viridiplantae</taxon>
        <taxon>Streptophyta</taxon>
        <taxon>Embryophyta</taxon>
        <taxon>Tracheophyta</taxon>
        <taxon>Spermatophyta</taxon>
        <taxon>Magnoliopsida</taxon>
        <taxon>Liliopsida</taxon>
        <taxon>Zosteraceae</taxon>
        <taxon>Zostera</taxon>
    </lineage>
</organism>
<evidence type="ECO:0000313" key="10">
    <source>
        <dbReference type="Proteomes" id="UP000036987"/>
    </source>
</evidence>
<dbReference type="STRING" id="29655.A0A0K9PWX3"/>
<evidence type="ECO:0000259" key="8">
    <source>
        <dbReference type="PROSITE" id="PS51775"/>
    </source>
</evidence>
<dbReference type="GO" id="GO:0080115">
    <property type="term" value="F:myosin XI tail binding"/>
    <property type="evidence" value="ECO:0007669"/>
    <property type="project" value="UniProtKB-ARBA"/>
</dbReference>
<evidence type="ECO:0000256" key="4">
    <source>
        <dbReference type="ARBA" id="ARBA00023136"/>
    </source>
</evidence>
<comment type="subcellular location">
    <subcellularLocation>
        <location evidence="1">Membrane</location>
    </subcellularLocation>
</comment>
<keyword evidence="10" id="KW-1185">Reference proteome</keyword>
<feature type="transmembrane region" description="Helical" evidence="7">
    <location>
        <begin position="12"/>
        <end position="36"/>
    </location>
</feature>
<comment type="caution">
    <text evidence="9">The sequence shown here is derived from an EMBL/GenBank/DDBJ whole genome shotgun (WGS) entry which is preliminary data.</text>
</comment>
<proteinExistence type="predicted"/>
<feature type="region of interest" description="Disordered" evidence="6">
    <location>
        <begin position="277"/>
        <end position="297"/>
    </location>
</feature>
<evidence type="ECO:0000256" key="2">
    <source>
        <dbReference type="ARBA" id="ARBA00022692"/>
    </source>
</evidence>
<feature type="domain" description="GTD-binding" evidence="8">
    <location>
        <begin position="124"/>
        <end position="222"/>
    </location>
</feature>
<keyword evidence="2 7" id="KW-0812">Transmembrane</keyword>
<dbReference type="Pfam" id="PF04576">
    <property type="entry name" value="Zein-binding"/>
    <property type="match status" value="1"/>
</dbReference>